<dbReference type="Gene3D" id="1.20.1260.10">
    <property type="match status" value="1"/>
</dbReference>
<dbReference type="GO" id="GO:0005737">
    <property type="term" value="C:cytoplasm"/>
    <property type="evidence" value="ECO:0007669"/>
    <property type="project" value="TreeGrafter"/>
</dbReference>
<dbReference type="AlphaFoldDB" id="A0AAV9IYB5"/>
<accession>A0AAV9IYB5</accession>
<keyword evidence="2 6" id="KW-0409">Iron storage</keyword>
<dbReference type="GO" id="GO:0008199">
    <property type="term" value="F:ferric iron binding"/>
    <property type="evidence" value="ECO:0007669"/>
    <property type="project" value="InterPro"/>
</dbReference>
<dbReference type="PANTHER" id="PTHR11431">
    <property type="entry name" value="FERRITIN"/>
    <property type="match status" value="1"/>
</dbReference>
<evidence type="ECO:0000256" key="4">
    <source>
        <dbReference type="ARBA" id="ARBA00023004"/>
    </source>
</evidence>
<dbReference type="Pfam" id="PF00210">
    <property type="entry name" value="Ferritin"/>
    <property type="match status" value="1"/>
</dbReference>
<evidence type="ECO:0000313" key="8">
    <source>
        <dbReference type="EMBL" id="KAK4537121.1"/>
    </source>
</evidence>
<reference evidence="8 9" key="1">
    <citation type="submission" date="2022-07" db="EMBL/GenBank/DDBJ databases">
        <title>Genome-wide signatures of adaptation to extreme environments.</title>
        <authorList>
            <person name="Cho C.H."/>
            <person name="Yoon H.S."/>
        </authorList>
    </citation>
    <scope>NUCLEOTIDE SEQUENCE [LARGE SCALE GENOMIC DNA]</scope>
    <source>
        <strain evidence="8 9">DBV 063 E5</strain>
    </source>
</reference>
<dbReference type="InterPro" id="IPR001519">
    <property type="entry name" value="Ferritin"/>
</dbReference>
<evidence type="ECO:0000259" key="7">
    <source>
        <dbReference type="PROSITE" id="PS50905"/>
    </source>
</evidence>
<sequence>MRACPTAMAFVSGVGVPAAERSRRPTGSLVHSRPSWGWRAVKTVRAPQQVRFVAQLSKPDGAGASEINFSKLDFTEGNEMSGMVFKPEPTTAAVDASGSRARLQFSAACEEAVNNQINVEFTASYTYYALFAFFDRDTVGLPGFAKFFQKQAVEERDHAEALIRYQNKRGGRVHLKPVAVPAMHFSTEDNADALYSMELALQLERFVQEKLMEVWRVADREGDAQMCDFVEEFLTQQVDSIKEISDYVAQLKRVGTGHGVYHFDRELAEKA</sequence>
<dbReference type="CDD" id="cd01056">
    <property type="entry name" value="Euk_Ferritin"/>
    <property type="match status" value="1"/>
</dbReference>
<dbReference type="InterPro" id="IPR008331">
    <property type="entry name" value="Ferritin_DPS_dom"/>
</dbReference>
<dbReference type="PROSITE" id="PS50905">
    <property type="entry name" value="FERRITIN_LIKE"/>
    <property type="match status" value="1"/>
</dbReference>
<feature type="binding site" evidence="5">
    <location>
        <position position="237"/>
    </location>
    <ligand>
        <name>Fe cation</name>
        <dbReference type="ChEBI" id="CHEBI:24875"/>
        <label>1</label>
    </ligand>
</feature>
<comment type="function">
    <text evidence="6">Stores iron in a soluble, non-toxic, readily available form. Important for iron homeostasis. Iron is taken up in the ferrous form and deposited as ferric hydroxides after oxidation.</text>
</comment>
<evidence type="ECO:0000256" key="6">
    <source>
        <dbReference type="RuleBase" id="RU361145"/>
    </source>
</evidence>
<dbReference type="InterPro" id="IPR012347">
    <property type="entry name" value="Ferritin-like"/>
</dbReference>
<evidence type="ECO:0000256" key="2">
    <source>
        <dbReference type="ARBA" id="ARBA00022434"/>
    </source>
</evidence>
<proteinExistence type="inferred from homology"/>
<dbReference type="EC" id="1.16.3.1" evidence="6"/>
<keyword evidence="4 5" id="KW-0408">Iron</keyword>
<dbReference type="Proteomes" id="UP001301350">
    <property type="component" value="Unassembled WGS sequence"/>
</dbReference>
<dbReference type="InterPro" id="IPR009040">
    <property type="entry name" value="Ferritin-like_diiron"/>
</dbReference>
<organism evidence="8 9">
    <name type="scientific">Cyanidium caldarium</name>
    <name type="common">Red alga</name>
    <dbReference type="NCBI Taxonomy" id="2771"/>
    <lineage>
        <taxon>Eukaryota</taxon>
        <taxon>Rhodophyta</taxon>
        <taxon>Bangiophyceae</taxon>
        <taxon>Cyanidiales</taxon>
        <taxon>Cyanidiaceae</taxon>
        <taxon>Cyanidium</taxon>
    </lineage>
</organism>
<name>A0AAV9IYB5_CYACA</name>
<feature type="binding site" evidence="5">
    <location>
        <position position="158"/>
    </location>
    <ligand>
        <name>Fe cation</name>
        <dbReference type="ChEBI" id="CHEBI:24875"/>
        <label>1</label>
    </ligand>
</feature>
<gene>
    <name evidence="8" type="ORF">CDCA_CDCA11G3146</name>
</gene>
<protein>
    <recommendedName>
        <fullName evidence="6">Ferritin</fullName>
        <ecNumber evidence="6">1.16.3.1</ecNumber>
    </recommendedName>
</protein>
<comment type="similarity">
    <text evidence="1 6">Belongs to the ferritin family.</text>
</comment>
<dbReference type="SUPFAM" id="SSF47240">
    <property type="entry name" value="Ferritin-like"/>
    <property type="match status" value="1"/>
</dbReference>
<dbReference type="InterPro" id="IPR009078">
    <property type="entry name" value="Ferritin-like_SF"/>
</dbReference>
<feature type="domain" description="Ferritin-like diiron" evidence="7">
    <location>
        <begin position="103"/>
        <end position="255"/>
    </location>
</feature>
<keyword evidence="3 5" id="KW-0479">Metal-binding</keyword>
<evidence type="ECO:0000256" key="3">
    <source>
        <dbReference type="ARBA" id="ARBA00022723"/>
    </source>
</evidence>
<feature type="binding site" evidence="5">
    <location>
        <position position="120"/>
    </location>
    <ligand>
        <name>Fe cation</name>
        <dbReference type="ChEBI" id="CHEBI:24875"/>
        <label>1</label>
    </ligand>
</feature>
<dbReference type="GO" id="GO:0006826">
    <property type="term" value="P:iron ion transport"/>
    <property type="evidence" value="ECO:0007669"/>
    <property type="project" value="InterPro"/>
</dbReference>
<keyword evidence="6" id="KW-0560">Oxidoreductase</keyword>
<evidence type="ECO:0000256" key="1">
    <source>
        <dbReference type="ARBA" id="ARBA00007513"/>
    </source>
</evidence>
<evidence type="ECO:0000256" key="5">
    <source>
        <dbReference type="PIRSR" id="PIRSR601519-1"/>
    </source>
</evidence>
<dbReference type="GO" id="GO:0006879">
    <property type="term" value="P:intracellular iron ion homeostasis"/>
    <property type="evidence" value="ECO:0007669"/>
    <property type="project" value="UniProtKB-KW"/>
</dbReference>
<comment type="catalytic activity">
    <reaction evidence="6">
        <text>4 Fe(2+) + O2 + 4 H(+) = 4 Fe(3+) + 2 H2O</text>
        <dbReference type="Rhea" id="RHEA:11148"/>
        <dbReference type="ChEBI" id="CHEBI:15377"/>
        <dbReference type="ChEBI" id="CHEBI:15378"/>
        <dbReference type="ChEBI" id="CHEBI:15379"/>
        <dbReference type="ChEBI" id="CHEBI:29033"/>
        <dbReference type="ChEBI" id="CHEBI:29034"/>
        <dbReference type="EC" id="1.16.3.1"/>
    </reaction>
</comment>
<feature type="binding site" evidence="5">
    <location>
        <position position="204"/>
    </location>
    <ligand>
        <name>Fe cation</name>
        <dbReference type="ChEBI" id="CHEBI:24875"/>
        <label>1</label>
    </ligand>
</feature>
<feature type="binding site" evidence="5">
    <location>
        <position position="155"/>
    </location>
    <ligand>
        <name>Fe cation</name>
        <dbReference type="ChEBI" id="CHEBI:24875"/>
        <label>1</label>
    </ligand>
</feature>
<evidence type="ECO:0000313" key="9">
    <source>
        <dbReference type="Proteomes" id="UP001301350"/>
    </source>
</evidence>
<dbReference type="PANTHER" id="PTHR11431:SF75">
    <property type="entry name" value="FERRITIN"/>
    <property type="match status" value="1"/>
</dbReference>
<dbReference type="GO" id="GO:0004322">
    <property type="term" value="F:ferroxidase activity"/>
    <property type="evidence" value="ECO:0007669"/>
    <property type="project" value="UniProtKB-EC"/>
</dbReference>
<keyword evidence="9" id="KW-1185">Reference proteome</keyword>
<dbReference type="EMBL" id="JANCYW010000011">
    <property type="protein sequence ID" value="KAK4537121.1"/>
    <property type="molecule type" value="Genomic_DNA"/>
</dbReference>
<dbReference type="GO" id="GO:0008198">
    <property type="term" value="F:ferrous iron binding"/>
    <property type="evidence" value="ECO:0007669"/>
    <property type="project" value="TreeGrafter"/>
</dbReference>
<comment type="caution">
    <text evidence="8">The sequence shown here is derived from an EMBL/GenBank/DDBJ whole genome shotgun (WGS) entry which is preliminary data.</text>
</comment>